<dbReference type="PANTHER" id="PTHR24075:SF0">
    <property type="entry name" value="TRANSLOCATION PROTEIN SEC63 HOMOLOG"/>
    <property type="match status" value="1"/>
</dbReference>
<dbReference type="PROSITE" id="PS50076">
    <property type="entry name" value="DNAJ_2"/>
    <property type="match status" value="1"/>
</dbReference>
<dbReference type="Pfam" id="PF00226">
    <property type="entry name" value="DnaJ"/>
    <property type="match status" value="1"/>
</dbReference>
<dbReference type="PANTHER" id="PTHR24075">
    <property type="entry name" value="SEC63 DOMAIN-CONTAINING"/>
    <property type="match status" value="1"/>
</dbReference>
<gene>
    <name evidence="2" type="ORF">QYM36_013711</name>
</gene>
<keyword evidence="3" id="KW-1185">Reference proteome</keyword>
<dbReference type="CDD" id="cd06257">
    <property type="entry name" value="DnaJ"/>
    <property type="match status" value="1"/>
</dbReference>
<dbReference type="SMART" id="SM00271">
    <property type="entry name" value="DnaJ"/>
    <property type="match status" value="1"/>
</dbReference>
<protein>
    <recommendedName>
        <fullName evidence="1">J domain-containing protein</fullName>
    </recommendedName>
</protein>
<dbReference type="GO" id="GO:0006620">
    <property type="term" value="P:post-translational protein targeting to endoplasmic reticulum membrane"/>
    <property type="evidence" value="ECO:0007669"/>
    <property type="project" value="TreeGrafter"/>
</dbReference>
<evidence type="ECO:0000259" key="1">
    <source>
        <dbReference type="PROSITE" id="PS50076"/>
    </source>
</evidence>
<dbReference type="GO" id="GO:0003723">
    <property type="term" value="F:RNA binding"/>
    <property type="evidence" value="ECO:0007669"/>
    <property type="project" value="TreeGrafter"/>
</dbReference>
<proteinExistence type="predicted"/>
<dbReference type="InterPro" id="IPR036869">
    <property type="entry name" value="J_dom_sf"/>
</dbReference>
<reference evidence="2" key="1">
    <citation type="submission" date="2023-07" db="EMBL/GenBank/DDBJ databases">
        <title>Chromosome-level genome assembly of Artemia franciscana.</title>
        <authorList>
            <person name="Jo E."/>
        </authorList>
    </citation>
    <scope>NUCLEOTIDE SEQUENCE</scope>
    <source>
        <tissue evidence="2">Whole body</tissue>
    </source>
</reference>
<feature type="domain" description="J" evidence="1">
    <location>
        <begin position="19"/>
        <end position="81"/>
    </location>
</feature>
<dbReference type="Proteomes" id="UP001187531">
    <property type="component" value="Unassembled WGS sequence"/>
</dbReference>
<sequence length="132" mass="15373">MIFAFYRTQQFDHEYANFDPYNIFGLDIGASNAEIKTAYKTKALVYHPDKETGDEILFMNLAKAYKALTDATSKRNWEQYGDPDGSSAISFGICLPSWIVKKRRLNARFTSLRLNYYVCFTFYRMKLVESID</sequence>
<accession>A0AA88KZ32</accession>
<evidence type="ECO:0000313" key="3">
    <source>
        <dbReference type="Proteomes" id="UP001187531"/>
    </source>
</evidence>
<dbReference type="InterPro" id="IPR001623">
    <property type="entry name" value="DnaJ_domain"/>
</dbReference>
<evidence type="ECO:0000313" key="2">
    <source>
        <dbReference type="EMBL" id="KAK2710127.1"/>
    </source>
</evidence>
<comment type="caution">
    <text evidence="2">The sequence shown here is derived from an EMBL/GenBank/DDBJ whole genome shotgun (WGS) entry which is preliminary data.</text>
</comment>
<dbReference type="GO" id="GO:0031207">
    <property type="term" value="C:Sec62/Sec63 complex"/>
    <property type="evidence" value="ECO:0007669"/>
    <property type="project" value="TreeGrafter"/>
</dbReference>
<dbReference type="Gene3D" id="1.10.287.110">
    <property type="entry name" value="DnaJ domain"/>
    <property type="match status" value="1"/>
</dbReference>
<dbReference type="GO" id="GO:0008320">
    <property type="term" value="F:protein transmembrane transporter activity"/>
    <property type="evidence" value="ECO:0007669"/>
    <property type="project" value="TreeGrafter"/>
</dbReference>
<dbReference type="PRINTS" id="PR00625">
    <property type="entry name" value="JDOMAIN"/>
</dbReference>
<dbReference type="SUPFAM" id="SSF46565">
    <property type="entry name" value="Chaperone J-domain"/>
    <property type="match status" value="1"/>
</dbReference>
<dbReference type="AlphaFoldDB" id="A0AA88KZ32"/>
<organism evidence="2 3">
    <name type="scientific">Artemia franciscana</name>
    <name type="common">Brine shrimp</name>
    <name type="synonym">Artemia sanfranciscana</name>
    <dbReference type="NCBI Taxonomy" id="6661"/>
    <lineage>
        <taxon>Eukaryota</taxon>
        <taxon>Metazoa</taxon>
        <taxon>Ecdysozoa</taxon>
        <taxon>Arthropoda</taxon>
        <taxon>Crustacea</taxon>
        <taxon>Branchiopoda</taxon>
        <taxon>Anostraca</taxon>
        <taxon>Artemiidae</taxon>
        <taxon>Artemia</taxon>
    </lineage>
</organism>
<dbReference type="GO" id="GO:0006614">
    <property type="term" value="P:SRP-dependent cotranslational protein targeting to membrane"/>
    <property type="evidence" value="ECO:0007669"/>
    <property type="project" value="TreeGrafter"/>
</dbReference>
<name>A0AA88KZ32_ARTSF</name>
<dbReference type="EMBL" id="JAVRJZ010000017">
    <property type="protein sequence ID" value="KAK2710127.1"/>
    <property type="molecule type" value="Genomic_DNA"/>
</dbReference>